<dbReference type="Proteomes" id="UP000095210">
    <property type="component" value="Chromosome"/>
</dbReference>
<comment type="subcellular location">
    <subcellularLocation>
        <location evidence="1">Cell membrane</location>
        <topology evidence="1">Multi-pass membrane protein</topology>
    </subcellularLocation>
</comment>
<feature type="transmembrane region" description="Helical" evidence="8">
    <location>
        <begin position="74"/>
        <end position="94"/>
    </location>
</feature>
<accession>A0AAC9MZ45</accession>
<dbReference type="RefSeq" id="WP_069849368.1">
    <property type="nucleotide sequence ID" value="NZ_CP014859.1"/>
</dbReference>
<feature type="transmembrane region" description="Helical" evidence="8">
    <location>
        <begin position="205"/>
        <end position="232"/>
    </location>
</feature>
<keyword evidence="10" id="KW-1185">Reference proteome</keyword>
<evidence type="ECO:0000256" key="6">
    <source>
        <dbReference type="ARBA" id="ARBA00022989"/>
    </source>
</evidence>
<dbReference type="GO" id="GO:0033214">
    <property type="term" value="P:siderophore-iron import into cell"/>
    <property type="evidence" value="ECO:0007669"/>
    <property type="project" value="TreeGrafter"/>
</dbReference>
<dbReference type="GO" id="GO:0022857">
    <property type="term" value="F:transmembrane transporter activity"/>
    <property type="evidence" value="ECO:0007669"/>
    <property type="project" value="InterPro"/>
</dbReference>
<feature type="transmembrane region" description="Helical" evidence="8">
    <location>
        <begin position="163"/>
        <end position="185"/>
    </location>
</feature>
<dbReference type="Gene3D" id="1.10.3470.10">
    <property type="entry name" value="ABC transporter involved in vitamin B12 uptake, BtuC"/>
    <property type="match status" value="1"/>
</dbReference>
<evidence type="ECO:0000256" key="8">
    <source>
        <dbReference type="SAM" id="Phobius"/>
    </source>
</evidence>
<evidence type="ECO:0000256" key="4">
    <source>
        <dbReference type="ARBA" id="ARBA00022475"/>
    </source>
</evidence>
<gene>
    <name evidence="9" type="ORF">TL08_13710</name>
</gene>
<evidence type="ECO:0000256" key="1">
    <source>
        <dbReference type="ARBA" id="ARBA00004651"/>
    </source>
</evidence>
<dbReference type="CDD" id="cd06550">
    <property type="entry name" value="TM_ABC_iron-siderophores_like"/>
    <property type="match status" value="1"/>
</dbReference>
<organism evidence="9 10">
    <name type="scientific">Actinoalloteichus hymeniacidonis</name>
    <dbReference type="NCBI Taxonomy" id="340345"/>
    <lineage>
        <taxon>Bacteria</taxon>
        <taxon>Bacillati</taxon>
        <taxon>Actinomycetota</taxon>
        <taxon>Actinomycetes</taxon>
        <taxon>Pseudonocardiales</taxon>
        <taxon>Pseudonocardiaceae</taxon>
        <taxon>Actinoalloteichus</taxon>
    </lineage>
</organism>
<dbReference type="AlphaFoldDB" id="A0AAC9MZ45"/>
<feature type="transmembrane region" description="Helical" evidence="8">
    <location>
        <begin position="298"/>
        <end position="315"/>
    </location>
</feature>
<feature type="transmembrane region" description="Helical" evidence="8">
    <location>
        <begin position="133"/>
        <end position="151"/>
    </location>
</feature>
<evidence type="ECO:0000256" key="3">
    <source>
        <dbReference type="ARBA" id="ARBA00022448"/>
    </source>
</evidence>
<protein>
    <submittedName>
        <fullName evidence="9">ABC-type Fe3+-siderophore transport system, permease component</fullName>
    </submittedName>
</protein>
<dbReference type="Pfam" id="PF01032">
    <property type="entry name" value="FecCD"/>
    <property type="match status" value="1"/>
</dbReference>
<keyword evidence="3" id="KW-0813">Transport</keyword>
<comment type="similarity">
    <text evidence="2">Belongs to the binding-protein-dependent transport system permease family. FecCD subfamily.</text>
</comment>
<keyword evidence="7 8" id="KW-0472">Membrane</keyword>
<dbReference type="GO" id="GO:0005886">
    <property type="term" value="C:plasma membrane"/>
    <property type="evidence" value="ECO:0007669"/>
    <property type="project" value="UniProtKB-SubCell"/>
</dbReference>
<name>A0AAC9MZ45_9PSEU</name>
<proteinExistence type="inferred from homology"/>
<feature type="transmembrane region" description="Helical" evidence="8">
    <location>
        <begin position="106"/>
        <end position="127"/>
    </location>
</feature>
<dbReference type="PANTHER" id="PTHR30472:SF1">
    <property type="entry name" value="FE(3+) DICITRATE TRANSPORT SYSTEM PERMEASE PROTEIN FECC-RELATED"/>
    <property type="match status" value="1"/>
</dbReference>
<dbReference type="InterPro" id="IPR037294">
    <property type="entry name" value="ABC_BtuC-like"/>
</dbReference>
<feature type="transmembrane region" description="Helical" evidence="8">
    <location>
        <begin position="266"/>
        <end position="286"/>
    </location>
</feature>
<evidence type="ECO:0000313" key="9">
    <source>
        <dbReference type="EMBL" id="AOS63556.1"/>
    </source>
</evidence>
<feature type="transmembrane region" description="Helical" evidence="8">
    <location>
        <begin position="321"/>
        <end position="339"/>
    </location>
</feature>
<dbReference type="PANTHER" id="PTHR30472">
    <property type="entry name" value="FERRIC ENTEROBACTIN TRANSPORT SYSTEM PERMEASE PROTEIN"/>
    <property type="match status" value="1"/>
</dbReference>
<keyword evidence="6 8" id="KW-1133">Transmembrane helix</keyword>
<dbReference type="EMBL" id="CP014859">
    <property type="protein sequence ID" value="AOS63556.1"/>
    <property type="molecule type" value="Genomic_DNA"/>
</dbReference>
<feature type="transmembrane region" description="Helical" evidence="8">
    <location>
        <begin position="239"/>
        <end position="260"/>
    </location>
</feature>
<reference evidence="10" key="1">
    <citation type="submission" date="2016-03" db="EMBL/GenBank/DDBJ databases">
        <title>Complete genome sequence of the type strain Actinoalloteichus hymeniacidonis DSM 45092.</title>
        <authorList>
            <person name="Schaffert L."/>
            <person name="Albersmeier A."/>
            <person name="Winkler A."/>
            <person name="Kalinowski J."/>
            <person name="Zotchev S."/>
            <person name="Ruckert C."/>
        </authorList>
    </citation>
    <scope>NUCLEOTIDE SEQUENCE [LARGE SCALE GENOMIC DNA]</scope>
    <source>
        <strain evidence="10">HPA177(T) (DSM 45092(T))</strain>
    </source>
</reference>
<evidence type="ECO:0000256" key="5">
    <source>
        <dbReference type="ARBA" id="ARBA00022692"/>
    </source>
</evidence>
<keyword evidence="5 8" id="KW-0812">Transmembrane</keyword>
<evidence type="ECO:0000256" key="2">
    <source>
        <dbReference type="ARBA" id="ARBA00007935"/>
    </source>
</evidence>
<dbReference type="SUPFAM" id="SSF81345">
    <property type="entry name" value="ABC transporter involved in vitamin B12 uptake, BtuC"/>
    <property type="match status" value="1"/>
</dbReference>
<dbReference type="KEGG" id="ahm:TL08_13710"/>
<keyword evidence="4" id="KW-1003">Cell membrane</keyword>
<dbReference type="InterPro" id="IPR000522">
    <property type="entry name" value="ABC_transptr_permease_BtuC"/>
</dbReference>
<sequence>MTSAPTTTRPRAARHATARTGRYPLLLAACLALLGGAVLASLILGSRVTTPADVLAVFDGTADPYLVTVIESRYPRTLLGILAGAGLAIAGTLLQAITRNPLAEPGLLGINMGAAAGIVTATAFLGVQGATTTVWWALPGSILAGLSVYLIGAAGPGAGLVRLVLAGAVVSAVLAAYIQAVTLSLPEAFDGYRHWVVGSLAGRDFDLVSSVLPILLVGLAIGVVCSPALNALALGDETAASLGVNATVVRAAGLLAAILLSAASTAAAGPIAFVGLAVPHIVRALVGIDFRRQIPCALLLGPTLLLAADVIGRVLLRPQELMVGVVAAFAGAPLLLLTVRRMRGDA</sequence>
<evidence type="ECO:0000313" key="10">
    <source>
        <dbReference type="Proteomes" id="UP000095210"/>
    </source>
</evidence>
<evidence type="ECO:0000256" key="7">
    <source>
        <dbReference type="ARBA" id="ARBA00023136"/>
    </source>
</evidence>